<name>A0A8E2DMV6_9APHY</name>
<dbReference type="AlphaFoldDB" id="A0A8E2DMV6"/>
<reference evidence="3 4" key="1">
    <citation type="submission" date="2016-07" db="EMBL/GenBank/DDBJ databases">
        <title>Draft genome of the white-rot fungus Obba rivulosa 3A-2.</title>
        <authorList>
            <consortium name="DOE Joint Genome Institute"/>
            <person name="Miettinen O."/>
            <person name="Riley R."/>
            <person name="Acob R."/>
            <person name="Barry K."/>
            <person name="Cullen D."/>
            <person name="De Vries R."/>
            <person name="Hainaut M."/>
            <person name="Hatakka A."/>
            <person name="Henrissat B."/>
            <person name="Hilden K."/>
            <person name="Kuo R."/>
            <person name="Labutti K."/>
            <person name="Lipzen A."/>
            <person name="Makela M.R."/>
            <person name="Sandor L."/>
            <person name="Spatafora J.W."/>
            <person name="Grigoriev I.V."/>
            <person name="Hibbett D.S."/>
        </authorList>
    </citation>
    <scope>NUCLEOTIDE SEQUENCE [LARGE SCALE GENOMIC DNA]</scope>
    <source>
        <strain evidence="3 4">3A-2</strain>
    </source>
</reference>
<accession>A0A8E2DMV6</accession>
<evidence type="ECO:0000313" key="4">
    <source>
        <dbReference type="Proteomes" id="UP000250043"/>
    </source>
</evidence>
<evidence type="ECO:0000313" key="3">
    <source>
        <dbReference type="EMBL" id="OCH88528.1"/>
    </source>
</evidence>
<gene>
    <name evidence="3" type="ORF">OBBRIDRAFT_83102</name>
</gene>
<dbReference type="Proteomes" id="UP000250043">
    <property type="component" value="Unassembled WGS sequence"/>
</dbReference>
<keyword evidence="4" id="KW-1185">Reference proteome</keyword>
<sequence length="183" mass="19740">MSISHRIGISLISLCELTVICALHFPGPASGRILFLVTSPSGVLPDTRISIAFILGWILTVTGALVRVGCYHALGRDITLQSATHERQNVVTRRLYALVRHIAYATALSWEDTGGTRIGLVAAGGWAVGFAGSAVVWQGLDRAPRVGWLYTCVEDETGRRGLEKDGMSGRRGRLTDSSDQLHV</sequence>
<organism evidence="3 4">
    <name type="scientific">Obba rivulosa</name>
    <dbReference type="NCBI Taxonomy" id="1052685"/>
    <lineage>
        <taxon>Eukaryota</taxon>
        <taxon>Fungi</taxon>
        <taxon>Dikarya</taxon>
        <taxon>Basidiomycota</taxon>
        <taxon>Agaricomycotina</taxon>
        <taxon>Agaricomycetes</taxon>
        <taxon>Polyporales</taxon>
        <taxon>Gelatoporiaceae</taxon>
        <taxon>Obba</taxon>
    </lineage>
</organism>
<evidence type="ECO:0000256" key="2">
    <source>
        <dbReference type="SAM" id="Phobius"/>
    </source>
</evidence>
<keyword evidence="2" id="KW-0812">Transmembrane</keyword>
<evidence type="ECO:0000256" key="1">
    <source>
        <dbReference type="SAM" id="MobiDB-lite"/>
    </source>
</evidence>
<proteinExistence type="predicted"/>
<feature type="transmembrane region" description="Helical" evidence="2">
    <location>
        <begin position="7"/>
        <end position="27"/>
    </location>
</feature>
<protein>
    <recommendedName>
        <fullName evidence="5">Protein-S-isoprenylcysteine O-methyltransferase</fullName>
    </recommendedName>
</protein>
<dbReference type="EMBL" id="KV722450">
    <property type="protein sequence ID" value="OCH88528.1"/>
    <property type="molecule type" value="Genomic_DNA"/>
</dbReference>
<feature type="region of interest" description="Disordered" evidence="1">
    <location>
        <begin position="161"/>
        <end position="183"/>
    </location>
</feature>
<feature type="transmembrane region" description="Helical" evidence="2">
    <location>
        <begin position="47"/>
        <end position="66"/>
    </location>
</feature>
<keyword evidence="2" id="KW-0472">Membrane</keyword>
<dbReference type="Gene3D" id="1.20.120.1630">
    <property type="match status" value="1"/>
</dbReference>
<evidence type="ECO:0008006" key="5">
    <source>
        <dbReference type="Google" id="ProtNLM"/>
    </source>
</evidence>
<keyword evidence="2" id="KW-1133">Transmembrane helix</keyword>